<gene>
    <name evidence="1" type="ORF">HDE68_001371</name>
</gene>
<dbReference type="EMBL" id="JACHCE010000002">
    <property type="protein sequence ID" value="MBB5635483.1"/>
    <property type="molecule type" value="Genomic_DNA"/>
</dbReference>
<dbReference type="Proteomes" id="UP000537204">
    <property type="component" value="Unassembled WGS sequence"/>
</dbReference>
<organism evidence="1 2">
    <name type="scientific">Pedobacter cryoconitis</name>
    <dbReference type="NCBI Taxonomy" id="188932"/>
    <lineage>
        <taxon>Bacteria</taxon>
        <taxon>Pseudomonadati</taxon>
        <taxon>Bacteroidota</taxon>
        <taxon>Sphingobacteriia</taxon>
        <taxon>Sphingobacteriales</taxon>
        <taxon>Sphingobacteriaceae</taxon>
        <taxon>Pedobacter</taxon>
    </lineage>
</organism>
<comment type="caution">
    <text evidence="1">The sequence shown here is derived from an EMBL/GenBank/DDBJ whole genome shotgun (WGS) entry which is preliminary data.</text>
</comment>
<reference evidence="1 2" key="1">
    <citation type="submission" date="2020-08" db="EMBL/GenBank/DDBJ databases">
        <title>Genomic Encyclopedia of Type Strains, Phase IV (KMG-V): Genome sequencing to study the core and pangenomes of soil and plant-associated prokaryotes.</title>
        <authorList>
            <person name="Whitman W."/>
        </authorList>
    </citation>
    <scope>NUCLEOTIDE SEQUENCE [LARGE SCALE GENOMIC DNA]</scope>
    <source>
        <strain evidence="1 2">S3M1</strain>
    </source>
</reference>
<dbReference type="RefSeq" id="WP_183880267.1">
    <property type="nucleotide sequence ID" value="NZ_JACHCE010000002.1"/>
</dbReference>
<proteinExistence type="predicted"/>
<evidence type="ECO:0000313" key="1">
    <source>
        <dbReference type="EMBL" id="MBB5635483.1"/>
    </source>
</evidence>
<dbReference type="PROSITE" id="PS51257">
    <property type="entry name" value="PROKAR_LIPOPROTEIN"/>
    <property type="match status" value="1"/>
</dbReference>
<evidence type="ECO:0000313" key="2">
    <source>
        <dbReference type="Proteomes" id="UP000537204"/>
    </source>
</evidence>
<dbReference type="AlphaFoldDB" id="A0A7W9DY03"/>
<accession>A0A7W9DY03</accession>
<name>A0A7W9DY03_9SPHI</name>
<sequence>MRAINSLSIFVSLSLLFTACHTKPEKEKSTSTDKLDVTTVKGIRYTEVKRRFSNGLSFDTTGFQQEPSWIIQFKSADTVLAYDPAQKIMQGFHLHHDHADVFNFAKEWFRFKLISKDSLVFQRLQVTKKEIADDIRSDVNMTFYADDYIKNKLKTTAGKLQRPSKTDTVFIKEMVARANKYPDNRDSVFAGRQIATLRARDNRITVERLSSVDKLNGRTEAYDYLYPRYKLVIPDAYKDFAYEFNVIVDEKGKLQLSYFFTNLPEFKETRKKVLAGITSVYLQNLLIIKPGSTLGIPHASEITVNVTGRKPAK</sequence>
<protein>
    <submittedName>
        <fullName evidence="1">Uncharacterized protein</fullName>
    </submittedName>
</protein>